<dbReference type="PROSITE" id="PS50090">
    <property type="entry name" value="MYB_LIKE"/>
    <property type="match status" value="2"/>
</dbReference>
<dbReference type="PROSITE" id="PS51294">
    <property type="entry name" value="HTH_MYB"/>
    <property type="match status" value="2"/>
</dbReference>
<name>A0ABR2HV67_9EUKA</name>
<organism evidence="3 4">
    <name type="scientific">Tritrichomonas musculus</name>
    <dbReference type="NCBI Taxonomy" id="1915356"/>
    <lineage>
        <taxon>Eukaryota</taxon>
        <taxon>Metamonada</taxon>
        <taxon>Parabasalia</taxon>
        <taxon>Tritrichomonadida</taxon>
        <taxon>Tritrichomonadidae</taxon>
        <taxon>Tritrichomonas</taxon>
    </lineage>
</organism>
<evidence type="ECO:0000313" key="3">
    <source>
        <dbReference type="EMBL" id="KAK8852728.1"/>
    </source>
</evidence>
<dbReference type="InterPro" id="IPR001005">
    <property type="entry name" value="SANT/Myb"/>
</dbReference>
<dbReference type="PANTHER" id="PTHR45614:SF69">
    <property type="entry name" value="CHROMOSOME UNDETERMINED SCAFFOLD_38, WHOLE GENOME SHOTGUN SEQUENCE"/>
    <property type="match status" value="1"/>
</dbReference>
<accession>A0ABR2HV67</accession>
<evidence type="ECO:0008006" key="5">
    <source>
        <dbReference type="Google" id="ProtNLM"/>
    </source>
</evidence>
<gene>
    <name evidence="3" type="ORF">M9Y10_017717</name>
</gene>
<feature type="domain" description="HTH myb-type" evidence="2">
    <location>
        <begin position="9"/>
        <end position="59"/>
    </location>
</feature>
<dbReference type="Proteomes" id="UP001470230">
    <property type="component" value="Unassembled WGS sequence"/>
</dbReference>
<dbReference type="PANTHER" id="PTHR45614">
    <property type="entry name" value="MYB PROTEIN-RELATED"/>
    <property type="match status" value="1"/>
</dbReference>
<proteinExistence type="predicted"/>
<dbReference type="InterPro" id="IPR009057">
    <property type="entry name" value="Homeodomain-like_sf"/>
</dbReference>
<dbReference type="InterPro" id="IPR050560">
    <property type="entry name" value="MYB_TF"/>
</dbReference>
<comment type="caution">
    <text evidence="3">The sequence shown here is derived from an EMBL/GenBank/DDBJ whole genome shotgun (WGS) entry which is preliminary data.</text>
</comment>
<keyword evidence="4" id="KW-1185">Reference proteome</keyword>
<feature type="domain" description="HTH myb-type" evidence="2">
    <location>
        <begin position="60"/>
        <end position="114"/>
    </location>
</feature>
<dbReference type="Pfam" id="PF13921">
    <property type="entry name" value="Myb_DNA-bind_6"/>
    <property type="match status" value="1"/>
</dbReference>
<dbReference type="Gene3D" id="1.10.10.60">
    <property type="entry name" value="Homeodomain-like"/>
    <property type="match status" value="2"/>
</dbReference>
<dbReference type="InterPro" id="IPR017930">
    <property type="entry name" value="Myb_dom"/>
</dbReference>
<evidence type="ECO:0000259" key="2">
    <source>
        <dbReference type="PROSITE" id="PS51294"/>
    </source>
</evidence>
<protein>
    <recommendedName>
        <fullName evidence="5">Myb-like DNA-binding domain containing protein</fullName>
    </recommendedName>
</protein>
<dbReference type="EMBL" id="JAPFFF010000023">
    <property type="protein sequence ID" value="KAK8852728.1"/>
    <property type="molecule type" value="Genomic_DNA"/>
</dbReference>
<evidence type="ECO:0000313" key="4">
    <source>
        <dbReference type="Proteomes" id="UP001470230"/>
    </source>
</evidence>
<sequence length="292" mass="33794">MSCEVTNKMHKSKRSPFTCQENAFIRESVKRYGEDWETIARCLPGRSPKQVHDRYINYLREGLIKSPWTKQEDDVLLLMYKAIGPKWSKMMINLPGRSGNDIKNRWHKHLSKNSRHLLETDTSDFILTSNTLPNNNQISSDPIHSEQKCSNCNIIQSNPIIPQSNVVAASSFQHLSGLVEPIIKTSTGNEITLNQKKHSELKHEELGKNNNLNFNNISKQNFEPLNKNDEKVEEKSIKIINKVNLDHGAKETNFFIESNQMPDYDSFMIKHDFDIQEILEDINSENVEFPWI</sequence>
<evidence type="ECO:0000259" key="1">
    <source>
        <dbReference type="PROSITE" id="PS50090"/>
    </source>
</evidence>
<feature type="domain" description="Myb-like" evidence="1">
    <location>
        <begin position="9"/>
        <end position="59"/>
    </location>
</feature>
<dbReference type="SUPFAM" id="SSF46689">
    <property type="entry name" value="Homeodomain-like"/>
    <property type="match status" value="1"/>
</dbReference>
<reference evidence="3 4" key="1">
    <citation type="submission" date="2024-04" db="EMBL/GenBank/DDBJ databases">
        <title>Tritrichomonas musculus Genome.</title>
        <authorList>
            <person name="Alves-Ferreira E."/>
            <person name="Grigg M."/>
            <person name="Lorenzi H."/>
            <person name="Galac M."/>
        </authorList>
    </citation>
    <scope>NUCLEOTIDE SEQUENCE [LARGE SCALE GENOMIC DNA]</scope>
    <source>
        <strain evidence="3 4">EAF2021</strain>
    </source>
</reference>
<feature type="domain" description="Myb-like" evidence="1">
    <location>
        <begin position="60"/>
        <end position="110"/>
    </location>
</feature>
<dbReference type="SMART" id="SM00717">
    <property type="entry name" value="SANT"/>
    <property type="match status" value="2"/>
</dbReference>
<dbReference type="CDD" id="cd00167">
    <property type="entry name" value="SANT"/>
    <property type="match status" value="2"/>
</dbReference>